<dbReference type="Proteomes" id="UP000828390">
    <property type="component" value="Unassembled WGS sequence"/>
</dbReference>
<evidence type="ECO:0000313" key="1">
    <source>
        <dbReference type="EMBL" id="KAH3810420.1"/>
    </source>
</evidence>
<reference evidence="1" key="1">
    <citation type="journal article" date="2019" name="bioRxiv">
        <title>The Genome of the Zebra Mussel, Dreissena polymorpha: A Resource for Invasive Species Research.</title>
        <authorList>
            <person name="McCartney M.A."/>
            <person name="Auch B."/>
            <person name="Kono T."/>
            <person name="Mallez S."/>
            <person name="Zhang Y."/>
            <person name="Obille A."/>
            <person name="Becker A."/>
            <person name="Abrahante J.E."/>
            <person name="Garbe J."/>
            <person name="Badalamenti J.P."/>
            <person name="Herman A."/>
            <person name="Mangelson H."/>
            <person name="Liachko I."/>
            <person name="Sullivan S."/>
            <person name="Sone E.D."/>
            <person name="Koren S."/>
            <person name="Silverstein K.A.T."/>
            <person name="Beckman K.B."/>
            <person name="Gohl D.M."/>
        </authorList>
    </citation>
    <scope>NUCLEOTIDE SEQUENCE</scope>
    <source>
        <strain evidence="1">Duluth1</strain>
        <tissue evidence="1">Whole animal</tissue>
    </source>
</reference>
<accession>A0A9D4G8C3</accession>
<reference evidence="1" key="2">
    <citation type="submission" date="2020-11" db="EMBL/GenBank/DDBJ databases">
        <authorList>
            <person name="McCartney M.A."/>
            <person name="Auch B."/>
            <person name="Kono T."/>
            <person name="Mallez S."/>
            <person name="Becker A."/>
            <person name="Gohl D.M."/>
            <person name="Silverstein K.A.T."/>
            <person name="Koren S."/>
            <person name="Bechman K.B."/>
            <person name="Herman A."/>
            <person name="Abrahante J.E."/>
            <person name="Garbe J."/>
        </authorList>
    </citation>
    <scope>NUCLEOTIDE SEQUENCE</scope>
    <source>
        <strain evidence="1">Duluth1</strain>
        <tissue evidence="1">Whole animal</tissue>
    </source>
</reference>
<dbReference type="EMBL" id="JAIWYP010000006">
    <property type="protein sequence ID" value="KAH3810420.1"/>
    <property type="molecule type" value="Genomic_DNA"/>
</dbReference>
<gene>
    <name evidence="1" type="ORF">DPMN_138812</name>
</gene>
<proteinExistence type="predicted"/>
<organism evidence="1 2">
    <name type="scientific">Dreissena polymorpha</name>
    <name type="common">Zebra mussel</name>
    <name type="synonym">Mytilus polymorpha</name>
    <dbReference type="NCBI Taxonomy" id="45954"/>
    <lineage>
        <taxon>Eukaryota</taxon>
        <taxon>Metazoa</taxon>
        <taxon>Spiralia</taxon>
        <taxon>Lophotrochozoa</taxon>
        <taxon>Mollusca</taxon>
        <taxon>Bivalvia</taxon>
        <taxon>Autobranchia</taxon>
        <taxon>Heteroconchia</taxon>
        <taxon>Euheterodonta</taxon>
        <taxon>Imparidentia</taxon>
        <taxon>Neoheterodontei</taxon>
        <taxon>Myida</taxon>
        <taxon>Dreissenoidea</taxon>
        <taxon>Dreissenidae</taxon>
        <taxon>Dreissena</taxon>
    </lineage>
</organism>
<keyword evidence="2" id="KW-1185">Reference proteome</keyword>
<comment type="caution">
    <text evidence="1">The sequence shown here is derived from an EMBL/GenBank/DDBJ whole genome shotgun (WGS) entry which is preliminary data.</text>
</comment>
<name>A0A9D4G8C3_DREPO</name>
<dbReference type="AlphaFoldDB" id="A0A9D4G8C3"/>
<sequence>MLNNNSTKDKAFDGTTYLYKLLGESRNIHLGYFLSGKVRYKLRNMRRYPDACVRGSDFTRTYESRSEKTGHNTYNRPWEAYIEAIQGMSCVDFYRQLIPESDCCWEEGVPIQGHNRSTSRESARLPSLGGDHLARAEFVL</sequence>
<protein>
    <submittedName>
        <fullName evidence="1">Uncharacterized protein</fullName>
    </submittedName>
</protein>
<evidence type="ECO:0000313" key="2">
    <source>
        <dbReference type="Proteomes" id="UP000828390"/>
    </source>
</evidence>